<dbReference type="PANTHER" id="PTHR43278">
    <property type="entry name" value="NAD(P)H-DEPENDENT FMN-CONTAINING OXIDOREDUCTASE YWQN-RELATED"/>
    <property type="match status" value="1"/>
</dbReference>
<gene>
    <name evidence="4" type="ORF">MGLY_04240</name>
</gene>
<reference evidence="4 5" key="1">
    <citation type="submission" date="2019-11" db="EMBL/GenBank/DDBJ databases">
        <title>Genome sequence of Moorella glycerini DSM11254.</title>
        <authorList>
            <person name="Poehlein A."/>
            <person name="Boeer T."/>
            <person name="Daniel R."/>
        </authorList>
    </citation>
    <scope>NUCLEOTIDE SEQUENCE [LARGE SCALE GENOMIC DNA]</scope>
    <source>
        <strain evidence="4 5">DSM 11254</strain>
    </source>
</reference>
<feature type="domain" description="NADPH-dependent FMN reductase-like" evidence="3">
    <location>
        <begin position="2"/>
        <end position="158"/>
    </location>
</feature>
<dbReference type="AlphaFoldDB" id="A0A6I5ZMK9"/>
<dbReference type="SUPFAM" id="SSF52218">
    <property type="entry name" value="Flavoproteins"/>
    <property type="match status" value="1"/>
</dbReference>
<dbReference type="InterPro" id="IPR029039">
    <property type="entry name" value="Flavoprotein-like_sf"/>
</dbReference>
<keyword evidence="5" id="KW-1185">Reference proteome</keyword>
<evidence type="ECO:0000259" key="3">
    <source>
        <dbReference type="Pfam" id="PF03358"/>
    </source>
</evidence>
<dbReference type="InterPro" id="IPR005025">
    <property type="entry name" value="FMN_Rdtase-like_dom"/>
</dbReference>
<keyword evidence="2" id="KW-0288">FMN</keyword>
<proteinExistence type="predicted"/>
<accession>A0A6I5ZMK9</accession>
<dbReference type="Gene3D" id="3.40.50.360">
    <property type="match status" value="1"/>
</dbReference>
<keyword evidence="1" id="KW-0285">Flavoprotein</keyword>
<organism evidence="4 5">
    <name type="scientific">Neomoorella glycerini</name>
    <dbReference type="NCBI Taxonomy" id="55779"/>
    <lineage>
        <taxon>Bacteria</taxon>
        <taxon>Bacillati</taxon>
        <taxon>Bacillota</taxon>
        <taxon>Clostridia</taxon>
        <taxon>Neomoorellales</taxon>
        <taxon>Neomoorellaceae</taxon>
        <taxon>Neomoorella</taxon>
    </lineage>
</organism>
<sequence>MIKLLGICGSPRKAATEYVLTEALKAAASIEGVTTELITLRNKKINFCLHCDRCVKNGLNYCPAHNDDMRPLYQVFYDADAYLLASPVYNMGATGQMVTFLNRFRPTYTLLKKDPFYFSRKVGGAITVGGTRNGGQETTLNVLLGFYYTHGILVASGGLGIYHGAAIWSQDRRAEGAQEDLLGLTNAQTIARRVAEAALMIKQGLEPPTLAPNVTGR</sequence>
<dbReference type="Pfam" id="PF03358">
    <property type="entry name" value="FMN_red"/>
    <property type="match status" value="1"/>
</dbReference>
<dbReference type="PANTHER" id="PTHR43278:SF3">
    <property type="entry name" value="IRON-SULFUR FLAVOPROTEIN MJ0731"/>
    <property type="match status" value="1"/>
</dbReference>
<evidence type="ECO:0000313" key="5">
    <source>
        <dbReference type="Proteomes" id="UP000425916"/>
    </source>
</evidence>
<dbReference type="RefSeq" id="WP_156271526.1">
    <property type="nucleotide sequence ID" value="NZ_CP046244.1"/>
</dbReference>
<dbReference type="InterPro" id="IPR051796">
    <property type="entry name" value="ISF_SsuE-like"/>
</dbReference>
<dbReference type="Proteomes" id="UP000425916">
    <property type="component" value="Chromosome"/>
</dbReference>
<evidence type="ECO:0000256" key="2">
    <source>
        <dbReference type="ARBA" id="ARBA00022643"/>
    </source>
</evidence>
<evidence type="ECO:0000256" key="1">
    <source>
        <dbReference type="ARBA" id="ARBA00022630"/>
    </source>
</evidence>
<dbReference type="EMBL" id="CP046244">
    <property type="protein sequence ID" value="QGP91100.1"/>
    <property type="molecule type" value="Genomic_DNA"/>
</dbReference>
<protein>
    <submittedName>
        <fullName evidence="4">NADPH-dependent FMN reductase</fullName>
    </submittedName>
</protein>
<evidence type="ECO:0000313" key="4">
    <source>
        <dbReference type="EMBL" id="QGP91100.1"/>
    </source>
</evidence>
<dbReference type="OrthoDB" id="1723084at2"/>
<name>A0A6I5ZMK9_9FIRM</name>
<dbReference type="GO" id="GO:0016491">
    <property type="term" value="F:oxidoreductase activity"/>
    <property type="evidence" value="ECO:0007669"/>
    <property type="project" value="InterPro"/>
</dbReference>